<keyword evidence="3" id="KW-0547">Nucleotide-binding</keyword>
<dbReference type="Gene3D" id="1.10.287.380">
    <property type="entry name" value="Valyl-tRNA synthetase, C-terminal domain"/>
    <property type="match status" value="1"/>
</dbReference>
<dbReference type="Gene3D" id="3.40.50.300">
    <property type="entry name" value="P-loop containing nucleotide triphosphate hydrolases"/>
    <property type="match status" value="2"/>
</dbReference>
<keyword evidence="2" id="KW-0677">Repeat</keyword>
<dbReference type="PANTHER" id="PTHR42855">
    <property type="entry name" value="ABC TRANSPORTER ATP-BINDING SUBUNIT"/>
    <property type="match status" value="1"/>
</dbReference>
<gene>
    <name evidence="12" type="ORF">MNBD_GAMMA14-866</name>
</gene>
<keyword evidence="7" id="KW-0238">DNA-binding</keyword>
<dbReference type="GO" id="GO:0016887">
    <property type="term" value="F:ATP hydrolysis activity"/>
    <property type="evidence" value="ECO:0007669"/>
    <property type="project" value="InterPro"/>
</dbReference>
<evidence type="ECO:0000256" key="10">
    <source>
        <dbReference type="SAM" id="MobiDB-lite"/>
    </source>
</evidence>
<dbReference type="FunFam" id="3.40.50.300:FF:000011">
    <property type="entry name" value="Putative ABC transporter ATP-binding component"/>
    <property type="match status" value="1"/>
</dbReference>
<keyword evidence="8" id="KW-0234">DNA repair</keyword>
<dbReference type="InterPro" id="IPR032524">
    <property type="entry name" value="ABC_tran_C"/>
</dbReference>
<feature type="domain" description="ABC transporter" evidence="11">
    <location>
        <begin position="1"/>
        <end position="237"/>
    </location>
</feature>
<evidence type="ECO:0000313" key="12">
    <source>
        <dbReference type="EMBL" id="VAW78032.1"/>
    </source>
</evidence>
<dbReference type="AlphaFoldDB" id="A0A3B0YS11"/>
<keyword evidence="5" id="KW-0378">Hydrolase</keyword>
<dbReference type="InterPro" id="IPR003439">
    <property type="entry name" value="ABC_transporter-like_ATP-bd"/>
</dbReference>
<accession>A0A3B0YS11</accession>
<dbReference type="PANTHER" id="PTHR42855:SF1">
    <property type="entry name" value="ABC TRANSPORTER DOMAIN-CONTAINING PROTEIN"/>
    <property type="match status" value="1"/>
</dbReference>
<dbReference type="Pfam" id="PF00005">
    <property type="entry name" value="ABC_tran"/>
    <property type="match status" value="2"/>
</dbReference>
<dbReference type="SMART" id="SM00382">
    <property type="entry name" value="AAA"/>
    <property type="match status" value="2"/>
</dbReference>
<dbReference type="InterPro" id="IPR003593">
    <property type="entry name" value="AAA+_ATPase"/>
</dbReference>
<evidence type="ECO:0000256" key="4">
    <source>
        <dbReference type="ARBA" id="ARBA00022763"/>
    </source>
</evidence>
<dbReference type="HAMAP" id="MF_00848">
    <property type="entry name" value="Uup"/>
    <property type="match status" value="1"/>
</dbReference>
<dbReference type="Pfam" id="PF16326">
    <property type="entry name" value="ABC_tran_CTD"/>
    <property type="match status" value="1"/>
</dbReference>
<evidence type="ECO:0000259" key="11">
    <source>
        <dbReference type="PROSITE" id="PS50893"/>
    </source>
</evidence>
<feature type="region of interest" description="Disordered" evidence="10">
    <location>
        <begin position="516"/>
        <end position="546"/>
    </location>
</feature>
<feature type="coiled-coil region" evidence="9">
    <location>
        <begin position="550"/>
        <end position="604"/>
    </location>
</feature>
<evidence type="ECO:0000256" key="9">
    <source>
        <dbReference type="SAM" id="Coils"/>
    </source>
</evidence>
<dbReference type="InterPro" id="IPR027417">
    <property type="entry name" value="P-loop_NTPase"/>
</dbReference>
<evidence type="ECO:0000256" key="6">
    <source>
        <dbReference type="ARBA" id="ARBA00022840"/>
    </source>
</evidence>
<dbReference type="InterPro" id="IPR037118">
    <property type="entry name" value="Val-tRNA_synth_C_sf"/>
</dbReference>
<dbReference type="SUPFAM" id="SSF52540">
    <property type="entry name" value="P-loop containing nucleoside triphosphate hydrolases"/>
    <property type="match status" value="2"/>
</dbReference>
<dbReference type="GO" id="GO:0005524">
    <property type="term" value="F:ATP binding"/>
    <property type="evidence" value="ECO:0007669"/>
    <property type="project" value="UniProtKB-KW"/>
</dbReference>
<dbReference type="GO" id="GO:0003677">
    <property type="term" value="F:DNA binding"/>
    <property type="evidence" value="ECO:0007669"/>
    <property type="project" value="UniProtKB-KW"/>
</dbReference>
<evidence type="ECO:0000256" key="3">
    <source>
        <dbReference type="ARBA" id="ARBA00022741"/>
    </source>
</evidence>
<dbReference type="EMBL" id="UOFM01000240">
    <property type="protein sequence ID" value="VAW78032.1"/>
    <property type="molecule type" value="Genomic_DNA"/>
</dbReference>
<dbReference type="InterPro" id="IPR032781">
    <property type="entry name" value="ABC_tran_Xtn"/>
</dbReference>
<sequence length="610" mass="68430">MLLDGVDLAIDAGERVCLVGRNGSGKSTLLKVLEGRITPDDGDIEIQQGLKIASLDQHLPDGFTGSVFDCVSEGLGELGTLIKRFHQLSAQLAHEPNDKLLSQMEKTQHQLEAGDGWSLEQRVETAISRLSLEADAGVQTLSGGVQRRVLLARALVAEPDLLLLDEPTNHLDISSIEWLEEFLLGFRGTLLFITHDRSFLSALATRIIDLDRGVLTDWPGDYATYLRRKQDWLENEAGQQALFDKKLAEEERWIRQGIKARRTRNEGRVRALEKMREQRRQRRQLTGKTKLHSQLVATSGKLVAEATDISYSIGGRLLIQDFSTTILRGDKIGLIGPNGVGKTTLLRLLLGEVKPDSGTIQLGTNLDIAYFDQRRAQLDVTQSVIDNLADGRQFIDVKGQQRHVISYLQDFLFTPDRCHTPVSALSGGERNRLLLAKLFSKPANLLVMDEPTNDLDIDTLDLLEELLVDFTGTVLLVSHDRTFLDRVVTSSLVFEGEGRVNEYVGGYSEWLRQRRQENPVLQEKSSPTAGEPPKKPARPAKLGYKDQRELDQLPQRIEQLEAEIEALHQQMADPVCYRQDNAKISEQKERLASLKAELEQAFARWESLEP</sequence>
<dbReference type="Pfam" id="PF12848">
    <property type="entry name" value="ABC_tran_Xtn"/>
    <property type="match status" value="1"/>
</dbReference>
<dbReference type="FunFam" id="3.40.50.300:FF:000309">
    <property type="entry name" value="ABC transporter ATP-binding protein"/>
    <property type="match status" value="1"/>
</dbReference>
<evidence type="ECO:0000256" key="1">
    <source>
        <dbReference type="ARBA" id="ARBA00022490"/>
    </source>
</evidence>
<keyword evidence="6" id="KW-0067">ATP-binding</keyword>
<evidence type="ECO:0000256" key="5">
    <source>
        <dbReference type="ARBA" id="ARBA00022801"/>
    </source>
</evidence>
<keyword evidence="1" id="KW-0963">Cytoplasm</keyword>
<organism evidence="12">
    <name type="scientific">hydrothermal vent metagenome</name>
    <dbReference type="NCBI Taxonomy" id="652676"/>
    <lineage>
        <taxon>unclassified sequences</taxon>
        <taxon>metagenomes</taxon>
        <taxon>ecological metagenomes</taxon>
    </lineage>
</organism>
<dbReference type="GO" id="GO:0006281">
    <property type="term" value="P:DNA repair"/>
    <property type="evidence" value="ECO:0007669"/>
    <property type="project" value="UniProtKB-KW"/>
</dbReference>
<keyword evidence="4" id="KW-0227">DNA damage</keyword>
<feature type="domain" description="ABC transporter" evidence="11">
    <location>
        <begin position="304"/>
        <end position="522"/>
    </location>
</feature>
<evidence type="ECO:0000256" key="8">
    <source>
        <dbReference type="ARBA" id="ARBA00023204"/>
    </source>
</evidence>
<protein>
    <submittedName>
        <fullName evidence="12">Bis-ABC ATPase Uup</fullName>
    </submittedName>
</protein>
<evidence type="ECO:0000256" key="2">
    <source>
        <dbReference type="ARBA" id="ARBA00022737"/>
    </source>
</evidence>
<reference evidence="12" key="1">
    <citation type="submission" date="2018-06" db="EMBL/GenBank/DDBJ databases">
        <authorList>
            <person name="Zhirakovskaya E."/>
        </authorList>
    </citation>
    <scope>NUCLEOTIDE SEQUENCE</scope>
</reference>
<proteinExistence type="inferred from homology"/>
<dbReference type="InterPro" id="IPR051309">
    <property type="entry name" value="ABCF_ATPase"/>
</dbReference>
<name>A0A3B0YS11_9ZZZZ</name>
<evidence type="ECO:0000256" key="7">
    <source>
        <dbReference type="ARBA" id="ARBA00023125"/>
    </source>
</evidence>
<dbReference type="InterPro" id="IPR043686">
    <property type="entry name" value="Uup"/>
</dbReference>
<dbReference type="PROSITE" id="PS00211">
    <property type="entry name" value="ABC_TRANSPORTER_1"/>
    <property type="match status" value="1"/>
</dbReference>
<dbReference type="PROSITE" id="PS50893">
    <property type="entry name" value="ABC_TRANSPORTER_2"/>
    <property type="match status" value="2"/>
</dbReference>
<dbReference type="InterPro" id="IPR017871">
    <property type="entry name" value="ABC_transporter-like_CS"/>
</dbReference>
<keyword evidence="9" id="KW-0175">Coiled coil</keyword>
<dbReference type="CDD" id="cd03221">
    <property type="entry name" value="ABCF_EF-3"/>
    <property type="match status" value="2"/>
</dbReference>